<organism evidence="1 2">
    <name type="scientific">Sporisorium scitamineum</name>
    <dbReference type="NCBI Taxonomy" id="49012"/>
    <lineage>
        <taxon>Eukaryota</taxon>
        <taxon>Fungi</taxon>
        <taxon>Dikarya</taxon>
        <taxon>Basidiomycota</taxon>
        <taxon>Ustilaginomycotina</taxon>
        <taxon>Ustilaginomycetes</taxon>
        <taxon>Ustilaginales</taxon>
        <taxon>Ustilaginaceae</taxon>
        <taxon>Sporisorium</taxon>
    </lineage>
</organism>
<evidence type="ECO:0000313" key="2">
    <source>
        <dbReference type="Proteomes" id="UP000242770"/>
    </source>
</evidence>
<reference evidence="2" key="1">
    <citation type="submission" date="2014-06" db="EMBL/GenBank/DDBJ databases">
        <authorList>
            <person name="Berkman P.J."/>
        </authorList>
    </citation>
    <scope>NUCLEOTIDE SEQUENCE [LARGE SCALE GENOMIC DNA]</scope>
</reference>
<protein>
    <submittedName>
        <fullName evidence="1">Uncharacterized protein</fullName>
    </submittedName>
</protein>
<name>A0A0F7RVA2_9BASI</name>
<proteinExistence type="predicted"/>
<dbReference type="Proteomes" id="UP000242770">
    <property type="component" value="Unassembled WGS sequence"/>
</dbReference>
<sequence>MPATLQTALSQGNFSFDIYDRSLQSYERGDMSRADALAKEAARLPLTTASDDPVLKSLRERTSIKKAKEWISSQALIFEQTLFDLYPHNSLKEVSPTFQHKAALQTYLNMDW</sequence>
<accession>A0A0F7RVA2</accession>
<keyword evidence="2" id="KW-1185">Reference proteome</keyword>
<gene>
    <name evidence="1" type="primary">SSCI41880.1</name>
</gene>
<dbReference type="EMBL" id="CCFA01002501">
    <property type="protein sequence ID" value="CDS00375.1"/>
    <property type="molecule type" value="Genomic_DNA"/>
</dbReference>
<dbReference type="AlphaFoldDB" id="A0A0F7RVA2"/>
<evidence type="ECO:0000313" key="1">
    <source>
        <dbReference type="EMBL" id="CDS00375.1"/>
    </source>
</evidence>